<dbReference type="OrthoDB" id="5419800at2"/>
<proteinExistence type="predicted"/>
<evidence type="ECO:0000313" key="2">
    <source>
        <dbReference type="Proteomes" id="UP000427906"/>
    </source>
</evidence>
<protein>
    <submittedName>
        <fullName evidence="1">Uncharacterized protein</fullName>
    </submittedName>
</protein>
<accession>A0A5K7YIY9</accession>
<organism evidence="1 2">
    <name type="scientific">Desulfosarcina alkanivorans</name>
    <dbReference type="NCBI Taxonomy" id="571177"/>
    <lineage>
        <taxon>Bacteria</taxon>
        <taxon>Pseudomonadati</taxon>
        <taxon>Thermodesulfobacteriota</taxon>
        <taxon>Desulfobacteria</taxon>
        <taxon>Desulfobacterales</taxon>
        <taxon>Desulfosarcinaceae</taxon>
        <taxon>Desulfosarcina</taxon>
    </lineage>
</organism>
<keyword evidence="2" id="KW-1185">Reference proteome</keyword>
<sequence length="209" mass="23584">MNPKHTKSKNQSLMFISSSGLRGRQSVRATFKLSSGCIEAISIVAAQLGIKQKSLFDHLAQDSESLNAIAREVQNARVRPENRVQKTYVISRSSLSLLDEISRAFNAPRDALVEFSVRRLLPVIDREQKKYEMRKAAFSGIQRHFNKGMQLLEQMSDQLGEDDPVVTRMASVMDTYTVAAKAMAAFLERTQGIEDFDPDDLNQIEVQFE</sequence>
<gene>
    <name evidence="1" type="ORF">DSCA_24230</name>
</gene>
<name>A0A5K7YIY9_9BACT</name>
<evidence type="ECO:0000313" key="1">
    <source>
        <dbReference type="EMBL" id="BBO68493.1"/>
    </source>
</evidence>
<reference evidence="1 2" key="1">
    <citation type="submission" date="2019-11" db="EMBL/GenBank/DDBJ databases">
        <title>Comparative genomics of hydrocarbon-degrading Desulfosarcina strains.</title>
        <authorList>
            <person name="Watanabe M."/>
            <person name="Kojima H."/>
            <person name="Fukui M."/>
        </authorList>
    </citation>
    <scope>NUCLEOTIDE SEQUENCE [LARGE SCALE GENOMIC DNA]</scope>
    <source>
        <strain evidence="1 2">PL12</strain>
    </source>
</reference>
<dbReference type="EMBL" id="AP021874">
    <property type="protein sequence ID" value="BBO68493.1"/>
    <property type="molecule type" value="Genomic_DNA"/>
</dbReference>
<dbReference type="AlphaFoldDB" id="A0A5K7YIY9"/>
<dbReference type="Proteomes" id="UP000427906">
    <property type="component" value="Chromosome"/>
</dbReference>
<dbReference type="KEGG" id="dalk:DSCA_24230"/>
<dbReference type="RefSeq" id="WP_155316649.1">
    <property type="nucleotide sequence ID" value="NZ_AP021874.1"/>
</dbReference>